<dbReference type="AlphaFoldDB" id="A0A4P9ZGZ7"/>
<keyword evidence="4" id="KW-0498">Mitosis</keyword>
<evidence type="ECO:0000259" key="10">
    <source>
        <dbReference type="PROSITE" id="PS50206"/>
    </source>
</evidence>
<evidence type="ECO:0000256" key="7">
    <source>
        <dbReference type="ARBA" id="ARBA00023306"/>
    </source>
</evidence>
<dbReference type="GO" id="GO:0110032">
    <property type="term" value="P:positive regulation of G2/MI transition of meiotic cell cycle"/>
    <property type="evidence" value="ECO:0007669"/>
    <property type="project" value="TreeGrafter"/>
</dbReference>
<evidence type="ECO:0000313" key="12">
    <source>
        <dbReference type="Proteomes" id="UP000268321"/>
    </source>
</evidence>
<evidence type="ECO:0000256" key="6">
    <source>
        <dbReference type="ARBA" id="ARBA00022912"/>
    </source>
</evidence>
<evidence type="ECO:0000256" key="8">
    <source>
        <dbReference type="ARBA" id="ARBA00051722"/>
    </source>
</evidence>
<dbReference type="Gene3D" id="3.40.250.10">
    <property type="entry name" value="Rhodanese-like domain"/>
    <property type="match status" value="1"/>
</dbReference>
<dbReference type="SMART" id="SM00450">
    <property type="entry name" value="RHOD"/>
    <property type="match status" value="1"/>
</dbReference>
<dbReference type="InterPro" id="IPR036873">
    <property type="entry name" value="Rhodanese-like_dom_sf"/>
</dbReference>
<organism evidence="11 12">
    <name type="scientific">Metschnikowia bicuspidata</name>
    <dbReference type="NCBI Taxonomy" id="27322"/>
    <lineage>
        <taxon>Eukaryota</taxon>
        <taxon>Fungi</taxon>
        <taxon>Dikarya</taxon>
        <taxon>Ascomycota</taxon>
        <taxon>Saccharomycotina</taxon>
        <taxon>Pichiomycetes</taxon>
        <taxon>Metschnikowiaceae</taxon>
        <taxon>Metschnikowia</taxon>
    </lineage>
</organism>
<dbReference type="PANTHER" id="PTHR10828">
    <property type="entry name" value="M-PHASE INDUCER PHOSPHATASE DUAL SPECIFICITY PHOSPHATASE CDC25"/>
    <property type="match status" value="1"/>
</dbReference>
<name>A0A4P9ZGZ7_9ASCO</name>
<evidence type="ECO:0000256" key="2">
    <source>
        <dbReference type="ARBA" id="ARBA00013064"/>
    </source>
</evidence>
<dbReference type="Proteomes" id="UP000268321">
    <property type="component" value="Unassembled WGS sequence"/>
</dbReference>
<keyword evidence="6" id="KW-0904">Protein phosphatase</keyword>
<evidence type="ECO:0000256" key="4">
    <source>
        <dbReference type="ARBA" id="ARBA00022776"/>
    </source>
</evidence>
<dbReference type="GO" id="GO:0005737">
    <property type="term" value="C:cytoplasm"/>
    <property type="evidence" value="ECO:0007669"/>
    <property type="project" value="TreeGrafter"/>
</dbReference>
<dbReference type="GO" id="GO:0051301">
    <property type="term" value="P:cell division"/>
    <property type="evidence" value="ECO:0007669"/>
    <property type="project" value="UniProtKB-KW"/>
</dbReference>
<keyword evidence="12" id="KW-1185">Reference proteome</keyword>
<feature type="non-terminal residue" evidence="11">
    <location>
        <position position="113"/>
    </location>
</feature>
<dbReference type="EMBL" id="ML004433">
    <property type="protein sequence ID" value="RKP32223.1"/>
    <property type="molecule type" value="Genomic_DNA"/>
</dbReference>
<dbReference type="FunFam" id="3.40.250.10:FF:000021">
    <property type="entry name" value="M-phase inducer phosphatase cdc-25.2"/>
    <property type="match status" value="1"/>
</dbReference>
<dbReference type="GO" id="GO:0010971">
    <property type="term" value="P:positive regulation of G2/M transition of mitotic cell cycle"/>
    <property type="evidence" value="ECO:0007669"/>
    <property type="project" value="TreeGrafter"/>
</dbReference>
<evidence type="ECO:0000256" key="9">
    <source>
        <dbReference type="ARBA" id="ARBA00067190"/>
    </source>
</evidence>
<protein>
    <recommendedName>
        <fullName evidence="9">M-phase inducer phosphatase</fullName>
        <ecNumber evidence="2">3.1.3.48</ecNumber>
    </recommendedName>
</protein>
<sequence length="113" mass="13147">MTVDCRFPYEYEGGHIENAINISLLQLLEEHFALKDPPAEPNPAQKTLLVFHCEYSLLRGPTMALHLRKLDRLHNADRYPYLTYPDILVLEGGYKSFFDKYTHLCTPQGYVEM</sequence>
<dbReference type="OrthoDB" id="26523at2759"/>
<dbReference type="PANTHER" id="PTHR10828:SF17">
    <property type="entry name" value="PROTEIN-TYROSINE-PHOSPHATASE"/>
    <property type="match status" value="1"/>
</dbReference>
<dbReference type="PROSITE" id="PS50206">
    <property type="entry name" value="RHODANESE_3"/>
    <property type="match status" value="1"/>
</dbReference>
<dbReference type="GO" id="GO:0000086">
    <property type="term" value="P:G2/M transition of mitotic cell cycle"/>
    <property type="evidence" value="ECO:0007669"/>
    <property type="project" value="TreeGrafter"/>
</dbReference>
<keyword evidence="5" id="KW-0378">Hydrolase</keyword>
<accession>A0A4P9ZGZ7</accession>
<comment type="catalytic activity">
    <reaction evidence="8">
        <text>O-phospho-L-tyrosyl-[protein] + H2O = L-tyrosyl-[protein] + phosphate</text>
        <dbReference type="Rhea" id="RHEA:10684"/>
        <dbReference type="Rhea" id="RHEA-COMP:10136"/>
        <dbReference type="Rhea" id="RHEA-COMP:20101"/>
        <dbReference type="ChEBI" id="CHEBI:15377"/>
        <dbReference type="ChEBI" id="CHEBI:43474"/>
        <dbReference type="ChEBI" id="CHEBI:46858"/>
        <dbReference type="ChEBI" id="CHEBI:61978"/>
        <dbReference type="EC" id="3.1.3.48"/>
    </reaction>
</comment>
<evidence type="ECO:0000313" key="11">
    <source>
        <dbReference type="EMBL" id="RKP32223.1"/>
    </source>
</evidence>
<reference evidence="12" key="1">
    <citation type="journal article" date="2018" name="Nat. Microbiol.">
        <title>Leveraging single-cell genomics to expand the fungal tree of life.</title>
        <authorList>
            <person name="Ahrendt S.R."/>
            <person name="Quandt C.A."/>
            <person name="Ciobanu D."/>
            <person name="Clum A."/>
            <person name="Salamov A."/>
            <person name="Andreopoulos B."/>
            <person name="Cheng J.F."/>
            <person name="Woyke T."/>
            <person name="Pelin A."/>
            <person name="Henrissat B."/>
            <person name="Reynolds N.K."/>
            <person name="Benny G.L."/>
            <person name="Smith M.E."/>
            <person name="James T.Y."/>
            <person name="Grigoriev I.V."/>
        </authorList>
    </citation>
    <scope>NUCLEOTIDE SEQUENCE [LARGE SCALE GENOMIC DNA]</scope>
    <source>
        <strain evidence="12">Baker2002</strain>
    </source>
</reference>
<dbReference type="EC" id="3.1.3.48" evidence="2"/>
<dbReference type="GO" id="GO:0004725">
    <property type="term" value="F:protein tyrosine phosphatase activity"/>
    <property type="evidence" value="ECO:0007669"/>
    <property type="project" value="UniProtKB-EC"/>
</dbReference>
<dbReference type="InterPro" id="IPR001763">
    <property type="entry name" value="Rhodanese-like_dom"/>
</dbReference>
<dbReference type="GO" id="GO:0005634">
    <property type="term" value="C:nucleus"/>
    <property type="evidence" value="ECO:0007669"/>
    <property type="project" value="TreeGrafter"/>
</dbReference>
<evidence type="ECO:0000256" key="3">
    <source>
        <dbReference type="ARBA" id="ARBA00022618"/>
    </source>
</evidence>
<dbReference type="Pfam" id="PF00581">
    <property type="entry name" value="Rhodanese"/>
    <property type="match status" value="1"/>
</dbReference>
<feature type="domain" description="Rhodanese" evidence="10">
    <location>
        <begin position="3"/>
        <end position="106"/>
    </location>
</feature>
<dbReference type="SUPFAM" id="SSF52821">
    <property type="entry name" value="Rhodanese/Cell cycle control phosphatase"/>
    <property type="match status" value="1"/>
</dbReference>
<dbReference type="PRINTS" id="PR00716">
    <property type="entry name" value="MPIPHPHTASE"/>
</dbReference>
<keyword evidence="7" id="KW-0131">Cell cycle</keyword>
<gene>
    <name evidence="11" type="ORF">METBISCDRAFT_2426</name>
</gene>
<keyword evidence="3" id="KW-0132">Cell division</keyword>
<proteinExistence type="inferred from homology"/>
<dbReference type="InterPro" id="IPR000751">
    <property type="entry name" value="MPI_Phosphatase"/>
</dbReference>
<evidence type="ECO:0000256" key="5">
    <source>
        <dbReference type="ARBA" id="ARBA00022801"/>
    </source>
</evidence>
<evidence type="ECO:0000256" key="1">
    <source>
        <dbReference type="ARBA" id="ARBA00011065"/>
    </source>
</evidence>
<comment type="similarity">
    <text evidence="1">Belongs to the MPI phosphatase family.</text>
</comment>